<dbReference type="Proteomes" id="UP001479436">
    <property type="component" value="Unassembled WGS sequence"/>
</dbReference>
<dbReference type="Gene3D" id="1.10.287.110">
    <property type="entry name" value="DnaJ domain"/>
    <property type="match status" value="1"/>
</dbReference>
<feature type="compositionally biased region" description="Polar residues" evidence="1">
    <location>
        <begin position="17"/>
        <end position="27"/>
    </location>
</feature>
<gene>
    <name evidence="3" type="ORF">K7432_009394</name>
</gene>
<dbReference type="EMBL" id="JASJQH010000577">
    <property type="protein sequence ID" value="KAK9763697.1"/>
    <property type="molecule type" value="Genomic_DNA"/>
</dbReference>
<dbReference type="PROSITE" id="PS50076">
    <property type="entry name" value="DNAJ_2"/>
    <property type="match status" value="1"/>
</dbReference>
<feature type="domain" description="J" evidence="2">
    <location>
        <begin position="44"/>
        <end position="109"/>
    </location>
</feature>
<evidence type="ECO:0000259" key="2">
    <source>
        <dbReference type="PROSITE" id="PS50076"/>
    </source>
</evidence>
<organism evidence="3 4">
    <name type="scientific">Basidiobolus ranarum</name>
    <dbReference type="NCBI Taxonomy" id="34480"/>
    <lineage>
        <taxon>Eukaryota</taxon>
        <taxon>Fungi</taxon>
        <taxon>Fungi incertae sedis</taxon>
        <taxon>Zoopagomycota</taxon>
        <taxon>Entomophthoromycotina</taxon>
        <taxon>Basidiobolomycetes</taxon>
        <taxon>Basidiobolales</taxon>
        <taxon>Basidiobolaceae</taxon>
        <taxon>Basidiobolus</taxon>
    </lineage>
</organism>
<comment type="caution">
    <text evidence="3">The sequence shown here is derived from an EMBL/GenBank/DDBJ whole genome shotgun (WGS) entry which is preliminary data.</text>
</comment>
<dbReference type="InterPro" id="IPR001623">
    <property type="entry name" value="DnaJ_domain"/>
</dbReference>
<dbReference type="SMART" id="SM00271">
    <property type="entry name" value="DnaJ"/>
    <property type="match status" value="1"/>
</dbReference>
<keyword evidence="4" id="KW-1185">Reference proteome</keyword>
<dbReference type="SUPFAM" id="SSF46565">
    <property type="entry name" value="Chaperone J-domain"/>
    <property type="match status" value="1"/>
</dbReference>
<dbReference type="PANTHER" id="PTHR44825:SF1">
    <property type="entry name" value="DNAJ HOMOLOG SUBFAMILY C MEMBER 4"/>
    <property type="match status" value="1"/>
</dbReference>
<dbReference type="InterPro" id="IPR018253">
    <property type="entry name" value="DnaJ_domain_CS"/>
</dbReference>
<accession>A0ABR2WQG0</accession>
<protein>
    <recommendedName>
        <fullName evidence="2">J domain-containing protein</fullName>
    </recommendedName>
</protein>
<dbReference type="InterPro" id="IPR036869">
    <property type="entry name" value="J_dom_sf"/>
</dbReference>
<evidence type="ECO:0000313" key="4">
    <source>
        <dbReference type="Proteomes" id="UP001479436"/>
    </source>
</evidence>
<reference evidence="3 4" key="1">
    <citation type="submission" date="2023-04" db="EMBL/GenBank/DDBJ databases">
        <title>Genome of Basidiobolus ranarum AG-B5.</title>
        <authorList>
            <person name="Stajich J.E."/>
            <person name="Carter-House D."/>
            <person name="Gryganskyi A."/>
        </authorList>
    </citation>
    <scope>NUCLEOTIDE SEQUENCE [LARGE SCALE GENOMIC DNA]</scope>
    <source>
        <strain evidence="3 4">AG-B5</strain>
    </source>
</reference>
<dbReference type="PANTHER" id="PTHR44825">
    <property type="match status" value="1"/>
</dbReference>
<evidence type="ECO:0000313" key="3">
    <source>
        <dbReference type="EMBL" id="KAK9763697.1"/>
    </source>
</evidence>
<proteinExistence type="predicted"/>
<dbReference type="PRINTS" id="PR00625">
    <property type="entry name" value="JDOMAIN"/>
</dbReference>
<sequence length="278" mass="31445">MDTSPSHQPLRAIGTSLGPTVPQNTRPNRQNALQLVEDILNENDLYATLGVTTNATAEEIRRAYISRSRICHPDKLPGNSKATEAFQKISVAYETLSNRNSRKLYDRSGTSSDGFTGEETLSEALVQIFKEFMDGDFEHLLSIVELLNTQNPDLNIDKEKANQLFVQVREKCIVVGKYLTQVKFEVMRLYEIQWELRSLSYFNVFGRLRLSIQLSRVFFNIPVKLSTAVTDGKIANNQLCQLLNELTSLLELFECAVGKVDTWLTAQWPKISLPLGVQ</sequence>
<evidence type="ECO:0000256" key="1">
    <source>
        <dbReference type="SAM" id="MobiDB-lite"/>
    </source>
</evidence>
<dbReference type="Pfam" id="PF00226">
    <property type="entry name" value="DnaJ"/>
    <property type="match status" value="1"/>
</dbReference>
<dbReference type="CDD" id="cd06257">
    <property type="entry name" value="DnaJ"/>
    <property type="match status" value="1"/>
</dbReference>
<name>A0ABR2WQG0_9FUNG</name>
<feature type="region of interest" description="Disordered" evidence="1">
    <location>
        <begin position="1"/>
        <end position="27"/>
    </location>
</feature>
<dbReference type="InterPro" id="IPR052763">
    <property type="entry name" value="DnaJ_C4"/>
</dbReference>
<dbReference type="PROSITE" id="PS00636">
    <property type="entry name" value="DNAJ_1"/>
    <property type="match status" value="1"/>
</dbReference>